<keyword evidence="3" id="KW-1185">Reference proteome</keyword>
<dbReference type="OrthoDB" id="3253635at2"/>
<feature type="transmembrane region" description="Helical" evidence="1">
    <location>
        <begin position="29"/>
        <end position="47"/>
    </location>
</feature>
<comment type="caution">
    <text evidence="2">The sequence shown here is derived from an EMBL/GenBank/DDBJ whole genome shotgun (WGS) entry which is preliminary data.</text>
</comment>
<gene>
    <name evidence="2" type="ORF">N866_04895</name>
</gene>
<dbReference type="AlphaFoldDB" id="A0A021VNZ4"/>
<accession>A0A021VNZ4</accession>
<name>A0A021VNZ4_9CELL</name>
<evidence type="ECO:0000313" key="3">
    <source>
        <dbReference type="Proteomes" id="UP000019753"/>
    </source>
</evidence>
<organism evidence="2 3">
    <name type="scientific">Actinotalea ferrariae CF5-4</name>
    <dbReference type="NCBI Taxonomy" id="948458"/>
    <lineage>
        <taxon>Bacteria</taxon>
        <taxon>Bacillati</taxon>
        <taxon>Actinomycetota</taxon>
        <taxon>Actinomycetes</taxon>
        <taxon>Micrococcales</taxon>
        <taxon>Cellulomonadaceae</taxon>
        <taxon>Actinotalea</taxon>
    </lineage>
</organism>
<proteinExistence type="predicted"/>
<evidence type="ECO:0000256" key="1">
    <source>
        <dbReference type="SAM" id="Phobius"/>
    </source>
</evidence>
<evidence type="ECO:0000313" key="2">
    <source>
        <dbReference type="EMBL" id="EYR62838.1"/>
    </source>
</evidence>
<keyword evidence="1" id="KW-1133">Transmembrane helix</keyword>
<dbReference type="RefSeq" id="WP_034227089.1">
    <property type="nucleotide sequence ID" value="NZ_AXCW01000161.1"/>
</dbReference>
<dbReference type="Proteomes" id="UP000019753">
    <property type="component" value="Unassembled WGS sequence"/>
</dbReference>
<reference evidence="2 3" key="1">
    <citation type="submission" date="2014-01" db="EMBL/GenBank/DDBJ databases">
        <title>Actinotalea ferrariae CF5-4.</title>
        <authorList>
            <person name="Chen F."/>
            <person name="Li Y."/>
            <person name="Wang G."/>
        </authorList>
    </citation>
    <scope>NUCLEOTIDE SEQUENCE [LARGE SCALE GENOMIC DNA]</scope>
    <source>
        <strain evidence="2 3">CF5-4</strain>
    </source>
</reference>
<protein>
    <submittedName>
        <fullName evidence="2">Membrane protein</fullName>
    </submittedName>
</protein>
<sequence length="183" mass="19472">MSTTTARPTGTSTTTVFQEEVVTRPAARYALAFGRIVIGWIFLWAFVDKLFGLGYATPAERAWINGGTPAQGYIGGAEGPFAGFFQSVFQNPFGDILFMVGLLGIGLAMTLGIGLKVAAVSGTLLMVFMWMTQIPWVIGGNNPVTTSHWVEAALLIIAATTLAGDTAGLGRPWGRIVGNSWLR</sequence>
<keyword evidence="1" id="KW-0472">Membrane</keyword>
<dbReference type="EMBL" id="AXCW01000161">
    <property type="protein sequence ID" value="EYR62838.1"/>
    <property type="molecule type" value="Genomic_DNA"/>
</dbReference>
<feature type="transmembrane region" description="Helical" evidence="1">
    <location>
        <begin position="96"/>
        <end position="128"/>
    </location>
</feature>
<keyword evidence="1" id="KW-0812">Transmembrane</keyword>